<reference evidence="1" key="1">
    <citation type="submission" date="2024-09" db="EMBL/GenBank/DDBJ databases">
        <authorList>
            <person name="Liu J."/>
        </authorList>
    </citation>
    <scope>NUCLEOTIDE SEQUENCE</scope>
    <source>
        <strain evidence="1">NBU2967</strain>
    </source>
</reference>
<dbReference type="Proteomes" id="UP001595191">
    <property type="component" value="Unassembled WGS sequence"/>
</dbReference>
<evidence type="ECO:0000313" key="1">
    <source>
        <dbReference type="EMBL" id="MFH6602720.1"/>
    </source>
</evidence>
<comment type="caution">
    <text evidence="1">The sequence shown here is derived from an EMBL/GenBank/DDBJ whole genome shotgun (WGS) entry which is preliminary data.</text>
</comment>
<keyword evidence="2" id="KW-1185">Reference proteome</keyword>
<accession>A0ACC7LHP5</accession>
<evidence type="ECO:0000313" key="2">
    <source>
        <dbReference type="Proteomes" id="UP001595191"/>
    </source>
</evidence>
<sequence>MNETVPFTDTEQARKIDELLRNTRHWKSTLELVRDEILFIDRLLNSYAFEPDTPNLFERLQDYKQRLKIAKSKKTEVTWQISEHENNLGGMMECKNETCDLVFYEKHNILRAKVVEYVEGFQNLKGEIFNYAGGILKKRKPGA</sequence>
<gene>
    <name evidence="1" type="ORF">ACEZ3G_04475</name>
</gene>
<proteinExistence type="predicted"/>
<dbReference type="EMBL" id="JBHFPV010000001">
    <property type="protein sequence ID" value="MFH6602720.1"/>
    <property type="molecule type" value="Genomic_DNA"/>
</dbReference>
<protein>
    <submittedName>
        <fullName evidence="1">Uncharacterized protein</fullName>
    </submittedName>
</protein>
<name>A0ACC7LHP5_9FLAO</name>
<organism evidence="1 2">
    <name type="scientific">Meishania litoralis</name>
    <dbReference type="NCBI Taxonomy" id="3434685"/>
    <lineage>
        <taxon>Bacteria</taxon>
        <taxon>Pseudomonadati</taxon>
        <taxon>Bacteroidota</taxon>
        <taxon>Flavobacteriia</taxon>
        <taxon>Flavobacteriales</taxon>
        <taxon>Flavobacteriaceae</taxon>
        <taxon>Meishania</taxon>
    </lineage>
</organism>